<dbReference type="Proteomes" id="UP000663852">
    <property type="component" value="Unassembled WGS sequence"/>
</dbReference>
<feature type="transmembrane region" description="Helical" evidence="9">
    <location>
        <begin position="104"/>
        <end position="125"/>
    </location>
</feature>
<feature type="transmembrane region" description="Helical" evidence="9">
    <location>
        <begin position="232"/>
        <end position="249"/>
    </location>
</feature>
<feature type="transmembrane region" description="Helical" evidence="9">
    <location>
        <begin position="269"/>
        <end position="289"/>
    </location>
</feature>
<keyword evidence="8 9" id="KW-0472">Membrane</keyword>
<evidence type="ECO:0000256" key="3">
    <source>
        <dbReference type="ARBA" id="ARBA00022448"/>
    </source>
</evidence>
<keyword evidence="7 9" id="KW-0496">Mitochondrion</keyword>
<keyword evidence="4 9" id="KW-0812">Transmembrane</keyword>
<protein>
    <recommendedName>
        <fullName evidence="9">Sidoreflexin</fullName>
    </recommendedName>
</protein>
<keyword evidence="5" id="KW-0029">Amino-acid transport</keyword>
<reference evidence="11" key="1">
    <citation type="submission" date="2021-02" db="EMBL/GenBank/DDBJ databases">
        <authorList>
            <person name="Nowell W R."/>
        </authorList>
    </citation>
    <scope>NUCLEOTIDE SEQUENCE</scope>
</reference>
<dbReference type="PANTHER" id="PTHR11153:SF8">
    <property type="entry name" value="SIDEROFLEXIN-1"/>
    <property type="match status" value="1"/>
</dbReference>
<keyword evidence="6 9" id="KW-1133">Transmembrane helix</keyword>
<evidence type="ECO:0000313" key="11">
    <source>
        <dbReference type="EMBL" id="CAF1051248.1"/>
    </source>
</evidence>
<dbReference type="PANTHER" id="PTHR11153">
    <property type="entry name" value="SIDEROFLEXIN"/>
    <property type="match status" value="1"/>
</dbReference>
<dbReference type="GO" id="GO:0005743">
    <property type="term" value="C:mitochondrial inner membrane"/>
    <property type="evidence" value="ECO:0007669"/>
    <property type="project" value="TreeGrafter"/>
</dbReference>
<dbReference type="Pfam" id="PF03820">
    <property type="entry name" value="SFXNs"/>
    <property type="match status" value="1"/>
</dbReference>
<gene>
    <name evidence="10" type="ORF">EDS130_LOCUS7252</name>
    <name evidence="11" type="ORF">XAT740_LOCUS15785</name>
</gene>
<name>A0A814KHT9_ADIRI</name>
<dbReference type="OrthoDB" id="6608471at2759"/>
<evidence type="ECO:0000256" key="8">
    <source>
        <dbReference type="ARBA" id="ARBA00023136"/>
    </source>
</evidence>
<sequence length="325" mass="36378">MSELVHDAKIKIDDPRYDQNTYSGRAKHFFLTTNPLNLLATSQQLDEAKRIVEEYRHGVIARTGMTVDDLWSAKYLYDSAFHPETKEKMFILGRMSAQVPCNMLITGFMLTFYKTVPAIVFWQFVNQSFNSIVNYTNRSGDKPITNTDLMKSYAVATSAATATALGLKAAVSKLPPIMARFVPFAAVAGANCVNLPFMRWNEIRDGIAVFDKDGNRVGESSQAAKKAITQVVLSRIGMAVPGMIIPPIIMNSLEQKPFMRRRPWLNSPIQIALCGVFLTFTTPMCCALFPQKSSLPVAKLDANLREKLLRDGMKETDRVYFNKGL</sequence>
<dbReference type="AlphaFoldDB" id="A0A814KHT9"/>
<dbReference type="GO" id="GO:0140300">
    <property type="term" value="P:serine import into mitochondrion"/>
    <property type="evidence" value="ECO:0007669"/>
    <property type="project" value="TreeGrafter"/>
</dbReference>
<comment type="caution">
    <text evidence="9">Lacks conserved residue(s) required for the propagation of feature annotation.</text>
</comment>
<evidence type="ECO:0000313" key="10">
    <source>
        <dbReference type="EMBL" id="CAF0849730.1"/>
    </source>
</evidence>
<comment type="caution">
    <text evidence="11">The sequence shown here is derived from an EMBL/GenBank/DDBJ whole genome shotgun (WGS) entry which is preliminary data.</text>
</comment>
<evidence type="ECO:0000256" key="6">
    <source>
        <dbReference type="ARBA" id="ARBA00022989"/>
    </source>
</evidence>
<evidence type="ECO:0000256" key="9">
    <source>
        <dbReference type="RuleBase" id="RU362000"/>
    </source>
</evidence>
<keyword evidence="3" id="KW-0813">Transport</keyword>
<dbReference type="NCBIfam" id="TIGR00798">
    <property type="entry name" value="mtc"/>
    <property type="match status" value="1"/>
</dbReference>
<evidence type="ECO:0000256" key="2">
    <source>
        <dbReference type="ARBA" id="ARBA00005974"/>
    </source>
</evidence>
<dbReference type="Proteomes" id="UP000663828">
    <property type="component" value="Unassembled WGS sequence"/>
</dbReference>
<dbReference type="GO" id="GO:0015075">
    <property type="term" value="F:monoatomic ion transmembrane transporter activity"/>
    <property type="evidence" value="ECO:0007669"/>
    <property type="project" value="InterPro"/>
</dbReference>
<accession>A0A814KHT9</accession>
<evidence type="ECO:0000256" key="1">
    <source>
        <dbReference type="ARBA" id="ARBA00004225"/>
    </source>
</evidence>
<dbReference type="EMBL" id="CAJNOR010000987">
    <property type="protein sequence ID" value="CAF1051248.1"/>
    <property type="molecule type" value="Genomic_DNA"/>
</dbReference>
<dbReference type="EMBL" id="CAJNOJ010000022">
    <property type="protein sequence ID" value="CAF0849730.1"/>
    <property type="molecule type" value="Genomic_DNA"/>
</dbReference>
<proteinExistence type="inferred from homology"/>
<keyword evidence="12" id="KW-1185">Reference proteome</keyword>
<evidence type="ECO:0000256" key="7">
    <source>
        <dbReference type="ARBA" id="ARBA00023128"/>
    </source>
</evidence>
<comment type="subcellular location">
    <subcellularLocation>
        <location evidence="1 9">Mitochondrion membrane</location>
        <topology evidence="1 9">Multi-pass membrane protein</topology>
    </subcellularLocation>
</comment>
<evidence type="ECO:0000256" key="5">
    <source>
        <dbReference type="ARBA" id="ARBA00022970"/>
    </source>
</evidence>
<evidence type="ECO:0000256" key="4">
    <source>
        <dbReference type="ARBA" id="ARBA00022692"/>
    </source>
</evidence>
<dbReference type="InterPro" id="IPR004686">
    <property type="entry name" value="Mtc"/>
</dbReference>
<evidence type="ECO:0000313" key="12">
    <source>
        <dbReference type="Proteomes" id="UP000663828"/>
    </source>
</evidence>
<organism evidence="11 12">
    <name type="scientific">Adineta ricciae</name>
    <name type="common">Rotifer</name>
    <dbReference type="NCBI Taxonomy" id="249248"/>
    <lineage>
        <taxon>Eukaryota</taxon>
        <taxon>Metazoa</taxon>
        <taxon>Spiralia</taxon>
        <taxon>Gnathifera</taxon>
        <taxon>Rotifera</taxon>
        <taxon>Eurotatoria</taxon>
        <taxon>Bdelloidea</taxon>
        <taxon>Adinetida</taxon>
        <taxon>Adinetidae</taxon>
        <taxon>Adineta</taxon>
    </lineage>
</organism>
<comment type="similarity">
    <text evidence="2 9">Belongs to the sideroflexin family.</text>
</comment>